<evidence type="ECO:0000313" key="3">
    <source>
        <dbReference type="Proteomes" id="UP000317421"/>
    </source>
</evidence>
<dbReference type="RefSeq" id="WP_146445236.1">
    <property type="nucleotide sequence ID" value="NZ_SJPR01000003.1"/>
</dbReference>
<evidence type="ECO:0000313" key="2">
    <source>
        <dbReference type="EMBL" id="TWT96726.1"/>
    </source>
</evidence>
<comment type="caution">
    <text evidence="2">The sequence shown here is derived from an EMBL/GenBank/DDBJ whole genome shotgun (WGS) entry which is preliminary data.</text>
</comment>
<protein>
    <submittedName>
        <fullName evidence="2">Uncharacterized protein</fullName>
    </submittedName>
</protein>
<dbReference type="Proteomes" id="UP000317421">
    <property type="component" value="Unassembled WGS sequence"/>
</dbReference>
<feature type="compositionally biased region" description="Basic and acidic residues" evidence="1">
    <location>
        <begin position="243"/>
        <end position="254"/>
    </location>
</feature>
<reference evidence="2 3" key="1">
    <citation type="submission" date="2019-02" db="EMBL/GenBank/DDBJ databases">
        <title>Deep-cultivation of Planctomycetes and their phenomic and genomic characterization uncovers novel biology.</title>
        <authorList>
            <person name="Wiegand S."/>
            <person name="Jogler M."/>
            <person name="Boedeker C."/>
            <person name="Pinto D."/>
            <person name="Vollmers J."/>
            <person name="Rivas-Marin E."/>
            <person name="Kohn T."/>
            <person name="Peeters S.H."/>
            <person name="Heuer A."/>
            <person name="Rast P."/>
            <person name="Oberbeckmann S."/>
            <person name="Bunk B."/>
            <person name="Jeske O."/>
            <person name="Meyerdierks A."/>
            <person name="Storesund J.E."/>
            <person name="Kallscheuer N."/>
            <person name="Luecker S."/>
            <person name="Lage O.M."/>
            <person name="Pohl T."/>
            <person name="Merkel B.J."/>
            <person name="Hornburger P."/>
            <person name="Mueller R.-W."/>
            <person name="Bruemmer F."/>
            <person name="Labrenz M."/>
            <person name="Spormann A.M."/>
            <person name="Op Den Camp H."/>
            <person name="Overmann J."/>
            <person name="Amann R."/>
            <person name="Jetten M.S.M."/>
            <person name="Mascher T."/>
            <person name="Medema M.H."/>
            <person name="Devos D.P."/>
            <person name="Kaster A.-K."/>
            <person name="Ovreas L."/>
            <person name="Rohde M."/>
            <person name="Galperin M.Y."/>
            <person name="Jogler C."/>
        </authorList>
    </citation>
    <scope>NUCLEOTIDE SEQUENCE [LARGE SCALE GENOMIC DNA]</scope>
    <source>
        <strain evidence="2 3">Pla108</strain>
    </source>
</reference>
<dbReference type="EMBL" id="SJPR01000003">
    <property type="protein sequence ID" value="TWT96726.1"/>
    <property type="molecule type" value="Genomic_DNA"/>
</dbReference>
<feature type="compositionally biased region" description="Acidic residues" evidence="1">
    <location>
        <begin position="324"/>
        <end position="338"/>
    </location>
</feature>
<organism evidence="2 3">
    <name type="scientific">Botrimarina colliarenosi</name>
    <dbReference type="NCBI Taxonomy" id="2528001"/>
    <lineage>
        <taxon>Bacteria</taxon>
        <taxon>Pseudomonadati</taxon>
        <taxon>Planctomycetota</taxon>
        <taxon>Planctomycetia</taxon>
        <taxon>Pirellulales</taxon>
        <taxon>Lacipirellulaceae</taxon>
        <taxon>Botrimarina</taxon>
    </lineage>
</organism>
<gene>
    <name evidence="2" type="ORF">Pla108_25000</name>
</gene>
<dbReference type="AlphaFoldDB" id="A0A5C6AB98"/>
<feature type="region of interest" description="Disordered" evidence="1">
    <location>
        <begin position="216"/>
        <end position="364"/>
    </location>
</feature>
<accession>A0A5C6AB98</accession>
<evidence type="ECO:0000256" key="1">
    <source>
        <dbReference type="SAM" id="MobiDB-lite"/>
    </source>
</evidence>
<dbReference type="OrthoDB" id="272719at2"/>
<proteinExistence type="predicted"/>
<feature type="compositionally biased region" description="Acidic residues" evidence="1">
    <location>
        <begin position="293"/>
        <end position="305"/>
    </location>
</feature>
<name>A0A5C6AB98_9BACT</name>
<feature type="compositionally biased region" description="Acidic residues" evidence="1">
    <location>
        <begin position="347"/>
        <end position="357"/>
    </location>
</feature>
<sequence>MRLTLRTLLSYLDNVLDEPSRAELQRQIDSSDHASEWVHRTRDVMRRLKLGAPEPAGTGSIDDPNTVAEYLDRTLPEEGVAEFERVCLESDAMLAEVASCHHVLAMFLSEPPQIDPDTRRRLHRLQEDMANALKSRIEQAHPSPGAVAPETPAIEPATPAARRVRPTTPVDPATVPSEGGWSQLAPWAPAIAALLLLAITAVLAIKPNGLFVATPTPGTESSASDTGEEASEGKTPPAANGEGQKDTSAAKEEGVPPGKETTGAAEPSDGEMASPVETPDDGTSVTTGNATDAAEEPTEPTEEEASSPTSPSDEQSEQVNGLGDEQEMAEPALEETDPAETQPAEMEPAETEPEPEPETLTFVGPRDGLVVVEKEEGPWSRLVPGMFMFAPQRAHLVSMPTQRGSFDLSKGVTVELVGQTEAIVDPESPTVELRYGRVVLSHSPEAAEAIVVQVRVDGVAYEASLEPGASVAVAADHFYESGYDMLAEPAPMVMVAHAIEGDSKWSTSSGERTSAMPAPLFFTSGRLSGAPSGFLESDWVSSLDLTASEEVASPVLVGLVAPGAPVWPQLFPIAELDKRQEVRSLAAQCSLALGRPESLVASFGDEVQFRFWDAHLAALRQAAARSTAGAEKVRQAFVEKYGNAGGAAFFEVLTGFTPTQVGRSPEAMQEGVINEKLLPMLRSDELATRVLGSIALDELVEYKNDPFNPLDSELKRRRTLTRIGNFLERGELTPRAAR</sequence>
<keyword evidence="3" id="KW-1185">Reference proteome</keyword>
<feature type="compositionally biased region" description="Polar residues" evidence="1">
    <location>
        <begin position="216"/>
        <end position="225"/>
    </location>
</feature>